<evidence type="ECO:0000313" key="5">
    <source>
        <dbReference type="Proteomes" id="UP001144805"/>
    </source>
</evidence>
<feature type="domain" description="Glycosyl transferase family 1" evidence="2">
    <location>
        <begin position="190"/>
        <end position="329"/>
    </location>
</feature>
<evidence type="ECO:0000259" key="3">
    <source>
        <dbReference type="Pfam" id="PF13579"/>
    </source>
</evidence>
<feature type="domain" description="Glycosyltransferase subfamily 4-like N-terminal" evidence="3">
    <location>
        <begin position="15"/>
        <end position="152"/>
    </location>
</feature>
<accession>A0A9X3E1N5</accession>
<dbReference type="GO" id="GO:0016758">
    <property type="term" value="F:hexosyltransferase activity"/>
    <property type="evidence" value="ECO:0007669"/>
    <property type="project" value="TreeGrafter"/>
</dbReference>
<comment type="caution">
    <text evidence="4">The sequence shown here is derived from an EMBL/GenBank/DDBJ whole genome shotgun (WGS) entry which is preliminary data.</text>
</comment>
<proteinExistence type="predicted"/>
<reference evidence="4" key="1">
    <citation type="submission" date="2022-11" db="EMBL/GenBank/DDBJ databases">
        <title>Biodiversity and phylogenetic relationships of bacteria.</title>
        <authorList>
            <person name="Machado R.A.R."/>
            <person name="Bhat A."/>
            <person name="Loulou A."/>
            <person name="Kallel S."/>
        </authorList>
    </citation>
    <scope>NUCLEOTIDE SEQUENCE</scope>
    <source>
        <strain evidence="4">K-TC2</strain>
    </source>
</reference>
<dbReference type="EMBL" id="JAPKNK010000001">
    <property type="protein sequence ID" value="MCX5568108.1"/>
    <property type="molecule type" value="Genomic_DNA"/>
</dbReference>
<keyword evidence="5" id="KW-1185">Reference proteome</keyword>
<organism evidence="4 5">
    <name type="scientific">Kaistia nematophila</name>
    <dbReference type="NCBI Taxonomy" id="2994654"/>
    <lineage>
        <taxon>Bacteria</taxon>
        <taxon>Pseudomonadati</taxon>
        <taxon>Pseudomonadota</taxon>
        <taxon>Alphaproteobacteria</taxon>
        <taxon>Hyphomicrobiales</taxon>
        <taxon>Kaistiaceae</taxon>
        <taxon>Kaistia</taxon>
    </lineage>
</organism>
<dbReference type="InterPro" id="IPR050194">
    <property type="entry name" value="Glycosyltransferase_grp1"/>
</dbReference>
<dbReference type="RefSeq" id="WP_266337067.1">
    <property type="nucleotide sequence ID" value="NZ_JAPKNK010000001.1"/>
</dbReference>
<feature type="region of interest" description="Disordered" evidence="1">
    <location>
        <begin position="360"/>
        <end position="384"/>
    </location>
</feature>
<dbReference type="AlphaFoldDB" id="A0A9X3E1N5"/>
<dbReference type="Proteomes" id="UP001144805">
    <property type="component" value="Unassembled WGS sequence"/>
</dbReference>
<dbReference type="Pfam" id="PF13579">
    <property type="entry name" value="Glyco_trans_4_4"/>
    <property type="match status" value="1"/>
</dbReference>
<evidence type="ECO:0000259" key="2">
    <source>
        <dbReference type="Pfam" id="PF00534"/>
    </source>
</evidence>
<dbReference type="PANTHER" id="PTHR45947:SF3">
    <property type="entry name" value="SULFOQUINOVOSYL TRANSFERASE SQD2"/>
    <property type="match status" value="1"/>
</dbReference>
<dbReference type="Gene3D" id="3.40.50.2000">
    <property type="entry name" value="Glycogen Phosphorylase B"/>
    <property type="match status" value="2"/>
</dbReference>
<evidence type="ECO:0000256" key="1">
    <source>
        <dbReference type="SAM" id="MobiDB-lite"/>
    </source>
</evidence>
<sequence>MRIALLTELYPPSIGGQELFFEGLGRALADRGHRVEVFCIGHAAGLPAEETLDGIAVHRFPSDPAYRSPPRAWMKRAWPTIFRYAFWTRRRLRDDDYDLVVLNQWPLLHAVTLPRRLRRRTVLHWCEVRNGRFYRMVQRYLPRLSGHNAAISDVVATAIGTTSERPFLVLTSGLRLGEYHSAPARMRSGILSLGRIVEHKNLPLLVSAFEQLRQGGYAGRLTIAGDGPGLASLKAVIAASPVGGDIALAGPVSDEDKAKLLAEHELFAIVSQREGFPRVVAEAMASGLPVLTAGYPGNGASDIVRAAGCGLVAEPAPAALADAARAILGQWAAYSEAGLRFAADLDWSWIAERLERQVGWEPARSPARSEAASSPSPADSHAVG</sequence>
<protein>
    <submittedName>
        <fullName evidence="4">Glycosyltransferase</fullName>
    </submittedName>
</protein>
<dbReference type="InterPro" id="IPR001296">
    <property type="entry name" value="Glyco_trans_1"/>
</dbReference>
<name>A0A9X3E1N5_9HYPH</name>
<dbReference type="CDD" id="cd03801">
    <property type="entry name" value="GT4_PimA-like"/>
    <property type="match status" value="1"/>
</dbReference>
<dbReference type="PANTHER" id="PTHR45947">
    <property type="entry name" value="SULFOQUINOVOSYL TRANSFERASE SQD2"/>
    <property type="match status" value="1"/>
</dbReference>
<evidence type="ECO:0000313" key="4">
    <source>
        <dbReference type="EMBL" id="MCX5568108.1"/>
    </source>
</evidence>
<dbReference type="InterPro" id="IPR028098">
    <property type="entry name" value="Glyco_trans_4-like_N"/>
</dbReference>
<gene>
    <name evidence="4" type="ORF">OSH07_02760</name>
</gene>
<dbReference type="Pfam" id="PF00534">
    <property type="entry name" value="Glycos_transf_1"/>
    <property type="match status" value="1"/>
</dbReference>
<feature type="compositionally biased region" description="Low complexity" evidence="1">
    <location>
        <begin position="361"/>
        <end position="378"/>
    </location>
</feature>
<dbReference type="SUPFAM" id="SSF53756">
    <property type="entry name" value="UDP-Glycosyltransferase/glycogen phosphorylase"/>
    <property type="match status" value="1"/>
</dbReference>